<dbReference type="EMBL" id="KI632325">
    <property type="protein sequence ID" value="EYU18754.1"/>
    <property type="molecule type" value="Genomic_DNA"/>
</dbReference>
<organism evidence="3 4">
    <name type="scientific">Erythranthe guttata</name>
    <name type="common">Yellow monkey flower</name>
    <name type="synonym">Mimulus guttatus</name>
    <dbReference type="NCBI Taxonomy" id="4155"/>
    <lineage>
        <taxon>Eukaryota</taxon>
        <taxon>Viridiplantae</taxon>
        <taxon>Streptophyta</taxon>
        <taxon>Embryophyta</taxon>
        <taxon>Tracheophyta</taxon>
        <taxon>Spermatophyta</taxon>
        <taxon>Magnoliopsida</taxon>
        <taxon>eudicotyledons</taxon>
        <taxon>Gunneridae</taxon>
        <taxon>Pentapetalae</taxon>
        <taxon>asterids</taxon>
        <taxon>lamiids</taxon>
        <taxon>Lamiales</taxon>
        <taxon>Phrymaceae</taxon>
        <taxon>Erythranthe</taxon>
    </lineage>
</organism>
<dbReference type="PANTHER" id="PTHR33142">
    <property type="entry name" value="CYCLIN-DEPENDENT PROTEIN KINASE INHIBITOR SMR13"/>
    <property type="match status" value="1"/>
</dbReference>
<keyword evidence="2" id="KW-0131">Cell cycle</keyword>
<keyword evidence="4" id="KW-1185">Reference proteome</keyword>
<reference evidence="3 4" key="1">
    <citation type="journal article" date="2013" name="Proc. Natl. Acad. Sci. U.S.A.">
        <title>Fine-scale variation in meiotic recombination in Mimulus inferred from population shotgun sequencing.</title>
        <authorList>
            <person name="Hellsten U."/>
            <person name="Wright K.M."/>
            <person name="Jenkins J."/>
            <person name="Shu S."/>
            <person name="Yuan Y."/>
            <person name="Wessler S.R."/>
            <person name="Schmutz J."/>
            <person name="Willis J.H."/>
            <person name="Rokhsar D.S."/>
        </authorList>
    </citation>
    <scope>NUCLEOTIDE SEQUENCE [LARGE SCALE GENOMIC DNA]</scope>
    <source>
        <strain evidence="4">cv. DUN x IM62</strain>
    </source>
</reference>
<sequence>TRMSENDHKKQCSTPKGERFKILETLICPPAPKKRRLITSTSTCSFKRPRIEFFTSPELELFFLCAFRSNA</sequence>
<protein>
    <submittedName>
        <fullName evidence="3">Uncharacterized protein</fullName>
    </submittedName>
</protein>
<evidence type="ECO:0000256" key="1">
    <source>
        <dbReference type="ARBA" id="ARBA00023013"/>
    </source>
</evidence>
<dbReference type="PhylomeDB" id="A0A022PT82"/>
<dbReference type="InterPro" id="IPR040389">
    <property type="entry name" value="SMR"/>
</dbReference>
<gene>
    <name evidence="3" type="ORF">MIMGU_mgv1a022957mg</name>
</gene>
<dbReference type="Proteomes" id="UP000030748">
    <property type="component" value="Unassembled WGS sequence"/>
</dbReference>
<feature type="non-terminal residue" evidence="3">
    <location>
        <position position="1"/>
    </location>
</feature>
<dbReference type="GO" id="GO:0032875">
    <property type="term" value="P:regulation of DNA endoreduplication"/>
    <property type="evidence" value="ECO:0007669"/>
    <property type="project" value="InterPro"/>
</dbReference>
<accession>A0A022PT82</accession>
<name>A0A022PT82_ERYGU</name>
<evidence type="ECO:0000256" key="2">
    <source>
        <dbReference type="ARBA" id="ARBA00023306"/>
    </source>
</evidence>
<proteinExistence type="predicted"/>
<keyword evidence="1" id="KW-0649">Protein kinase inhibitor</keyword>
<dbReference type="GO" id="GO:0005634">
    <property type="term" value="C:nucleus"/>
    <property type="evidence" value="ECO:0000318"/>
    <property type="project" value="GO_Central"/>
</dbReference>
<dbReference type="GO" id="GO:0004860">
    <property type="term" value="F:protein kinase inhibitor activity"/>
    <property type="evidence" value="ECO:0007669"/>
    <property type="project" value="UniProtKB-KW"/>
</dbReference>
<evidence type="ECO:0000313" key="4">
    <source>
        <dbReference type="Proteomes" id="UP000030748"/>
    </source>
</evidence>
<dbReference type="PANTHER" id="PTHR33142:SF8">
    <property type="entry name" value="CYCLIN-DEPENDENT PROTEIN KINASE INHIBITOR SMR9"/>
    <property type="match status" value="1"/>
</dbReference>
<evidence type="ECO:0000313" key="3">
    <source>
        <dbReference type="EMBL" id="EYU18754.1"/>
    </source>
</evidence>
<dbReference type="AlphaFoldDB" id="A0A022PT82"/>